<dbReference type="PRINTS" id="PR00783">
    <property type="entry name" value="MINTRINSICP"/>
</dbReference>
<proteinExistence type="inferred from homology"/>
<dbReference type="PANTHER" id="PTHR43829">
    <property type="entry name" value="AQUAPORIN OR AQUAGLYCEROPORIN RELATED"/>
    <property type="match status" value="1"/>
</dbReference>
<dbReference type="InterPro" id="IPR000425">
    <property type="entry name" value="MIP"/>
</dbReference>
<name>A7K8R0_9PHYC</name>
<comment type="subcellular location">
    <subcellularLocation>
        <location evidence="1">Membrane</location>
        <topology evidence="1">Multi-pass membrane protein</topology>
    </subcellularLocation>
</comment>
<feature type="transmembrane region" description="Helical" evidence="7">
    <location>
        <begin position="192"/>
        <end position="213"/>
    </location>
</feature>
<keyword evidence="3" id="KW-0813">Transport</keyword>
<dbReference type="GO" id="GO:0015250">
    <property type="term" value="F:water channel activity"/>
    <property type="evidence" value="ECO:0007669"/>
    <property type="project" value="TreeGrafter"/>
</dbReference>
<organism evidence="8 9">
    <name type="scientific">Chlorovirus heliozoae</name>
    <dbReference type="NCBI Taxonomy" id="322019"/>
    <lineage>
        <taxon>Viruses</taxon>
        <taxon>Varidnaviria</taxon>
        <taxon>Bamfordvirae</taxon>
        <taxon>Nucleocytoviricota</taxon>
        <taxon>Megaviricetes</taxon>
        <taxon>Algavirales</taxon>
        <taxon>Phycodnaviridae</taxon>
        <taxon>Chlorovirus</taxon>
    </lineage>
</organism>
<evidence type="ECO:0000256" key="5">
    <source>
        <dbReference type="ARBA" id="ARBA00022989"/>
    </source>
</evidence>
<keyword evidence="4 7" id="KW-0812">Transmembrane</keyword>
<dbReference type="InterPro" id="IPR023271">
    <property type="entry name" value="Aquaporin-like"/>
</dbReference>
<dbReference type="GO" id="GO:0005886">
    <property type="term" value="C:plasma membrane"/>
    <property type="evidence" value="ECO:0007669"/>
    <property type="project" value="TreeGrafter"/>
</dbReference>
<evidence type="ECO:0000256" key="7">
    <source>
        <dbReference type="SAM" id="Phobius"/>
    </source>
</evidence>
<gene>
    <name evidence="8" type="primary">Z300R</name>
    <name evidence="8" type="ORF">ATCV1_Z300R</name>
</gene>
<feature type="transmembrane region" description="Helical" evidence="7">
    <location>
        <begin position="149"/>
        <end position="171"/>
    </location>
</feature>
<evidence type="ECO:0000256" key="2">
    <source>
        <dbReference type="ARBA" id="ARBA00006175"/>
    </source>
</evidence>
<reference evidence="8 9" key="1">
    <citation type="submission" date="2006-09" db="EMBL/GenBank/DDBJ databases">
        <title>Sequence and annotation of the 288-kb ATCV-1 virus that infects an endosymbiotic Chlorella strain of the heliozoon Acanthocystis turfacea.</title>
        <authorList>
            <person name="Fitzgerald L.A."/>
            <person name="Graves M.V."/>
            <person name="Li X."/>
            <person name="Pfitzner A.J.P."/>
            <person name="Hartigan J."/>
            <person name="Van Etten J.L."/>
        </authorList>
    </citation>
    <scope>NUCLEOTIDE SEQUENCE [LARGE SCALE GENOMIC DNA]</scope>
    <source>
        <strain evidence="8 9">ATCV-1</strain>
    </source>
</reference>
<dbReference type="EMBL" id="EF101928">
    <property type="protein sequence ID" value="ABT16434.1"/>
    <property type="molecule type" value="Genomic_DNA"/>
</dbReference>
<keyword evidence="6 7" id="KW-0472">Membrane</keyword>
<dbReference type="Pfam" id="PF00230">
    <property type="entry name" value="MIP"/>
    <property type="match status" value="1"/>
</dbReference>
<dbReference type="InterPro" id="IPR050363">
    <property type="entry name" value="MIP/Aquaporin"/>
</dbReference>
<dbReference type="RefSeq" id="YP_001426781.1">
    <property type="nucleotide sequence ID" value="NC_008724.1"/>
</dbReference>
<evidence type="ECO:0000313" key="9">
    <source>
        <dbReference type="Proteomes" id="UP000202420"/>
    </source>
</evidence>
<dbReference type="GO" id="GO:0015254">
    <property type="term" value="F:glycerol channel activity"/>
    <property type="evidence" value="ECO:0007669"/>
    <property type="project" value="TreeGrafter"/>
</dbReference>
<evidence type="ECO:0000256" key="1">
    <source>
        <dbReference type="ARBA" id="ARBA00004141"/>
    </source>
</evidence>
<keyword evidence="9" id="KW-1185">Reference proteome</keyword>
<dbReference type="SUPFAM" id="SSF81338">
    <property type="entry name" value="Aquaporin-like"/>
    <property type="match status" value="1"/>
</dbReference>
<evidence type="ECO:0000256" key="3">
    <source>
        <dbReference type="ARBA" id="ARBA00022448"/>
    </source>
</evidence>
<dbReference type="Gene3D" id="1.20.1080.10">
    <property type="entry name" value="Glycerol uptake facilitator protein"/>
    <property type="match status" value="1"/>
</dbReference>
<dbReference type="PANTHER" id="PTHR43829:SF9">
    <property type="entry name" value="AQUAPORIN-9"/>
    <property type="match status" value="1"/>
</dbReference>
<feature type="transmembrane region" description="Helical" evidence="7">
    <location>
        <begin position="44"/>
        <end position="65"/>
    </location>
</feature>
<keyword evidence="5 7" id="KW-1133">Transmembrane helix</keyword>
<dbReference type="OrthoDB" id="31007at10239"/>
<evidence type="ECO:0000256" key="4">
    <source>
        <dbReference type="ARBA" id="ARBA00022692"/>
    </source>
</evidence>
<feature type="transmembrane region" description="Helical" evidence="7">
    <location>
        <begin position="238"/>
        <end position="259"/>
    </location>
</feature>
<feature type="transmembrane region" description="Helical" evidence="7">
    <location>
        <begin position="86"/>
        <end position="108"/>
    </location>
</feature>
<dbReference type="GeneID" id="5470992"/>
<dbReference type="KEGG" id="vg:5470992"/>
<accession>A7K8R0</accession>
<evidence type="ECO:0000256" key="6">
    <source>
        <dbReference type="ARBA" id="ARBA00023136"/>
    </source>
</evidence>
<comment type="similarity">
    <text evidence="2">Belongs to the MIP/aquaporin (TC 1.A.8) family.</text>
</comment>
<dbReference type="Proteomes" id="UP000202420">
    <property type="component" value="Segment"/>
</dbReference>
<protein>
    <submittedName>
        <fullName evidence="8">Uncharacterized protein Z300R</fullName>
    </submittedName>
</protein>
<evidence type="ECO:0000313" key="8">
    <source>
        <dbReference type="EMBL" id="ABT16434.1"/>
    </source>
</evidence>
<sequence>MSYSLLEKFGTEACSSFLAMLFGLSVVANDHLLKTKGHKIGFGFIAFGFGMAFAMPIIIFGFVSAHLNPAMCVALFVLGKTDATETLVAIGGELIGMFLGAVMVYLLFLPHFNIRPDSDLETNDDRLIKEDQHRKLAVFATGPAVKTHWAHSFFVEFVCTTILIASALGVYSRHSHLADPAIFAMYRSVEGITIGWLVFVMVLGMGGVTAIAANPARDFCPRLAHFVLPIANKGPSNWSYAIIPIVAPFLGGVVGAYLFKAWSMLTHFSV</sequence>